<comment type="cofactor">
    <cofactor evidence="1">
        <name>FAD</name>
        <dbReference type="ChEBI" id="CHEBI:57692"/>
    </cofactor>
</comment>
<evidence type="ECO:0000256" key="2">
    <source>
        <dbReference type="ARBA" id="ARBA00010790"/>
    </source>
</evidence>
<dbReference type="PANTHER" id="PTHR11552:SF147">
    <property type="entry name" value="CHOLINE DEHYDROGENASE, MITOCHONDRIAL"/>
    <property type="match status" value="1"/>
</dbReference>
<dbReference type="PROSITE" id="PS00623">
    <property type="entry name" value="GMC_OXRED_1"/>
    <property type="match status" value="1"/>
</dbReference>
<dbReference type="PIRSF" id="PIRSF000137">
    <property type="entry name" value="Alcohol_oxidase"/>
    <property type="match status" value="1"/>
</dbReference>
<proteinExistence type="inferred from homology"/>
<evidence type="ECO:0000313" key="9">
    <source>
        <dbReference type="Proteomes" id="UP001176471"/>
    </source>
</evidence>
<comment type="caution">
    <text evidence="8">The sequence shown here is derived from an EMBL/GenBank/DDBJ whole genome shotgun (WGS) entry which is preliminary data.</text>
</comment>
<sequence>MEEFDYIIVGAGSAGCVLADQLSADPACNILLVEEGGSGDSFVVNMPKGFGKTLTDPATAHFYPTANARETGAGREVWLRGKMLGGSSAVNGMVWNRGVAADYDRLAELAGDQWSWQHMLPLFLSIENHASGASPDRGAGGPIEVKTHPAPSPLLKAWLEAGHAMGLAIKADHADPKQEGIGPLQWNIDAKGRRVSAARGFLKRARQRPNLKVETGVRTDRVVIENHRAVGIAGVRSDGAAVAFRCRGEVILSAGAIGSPRILQLSGIGAADALRRAGIDVALDSPDVGHHMREHMLIMMNWRLKRMRDSVNNQFSGARLIANVARHMVGRNNTMSYGSSEAAAFVRVLPESERPDTQVMFAPYSIDAGRGMAMETEPGMQIFSMTLRPRSEGHVLVTSSDPAAMLHIDPNFFTDDYDRRAAIGQFRYVRKLMAQAPIQPFIVGETDFTAKAQSDEEILDLFRRYGGAGYHATATVRMGKDNSAPLDGRLRMRGIDGLRVVDCSVFPEMIAGNTNAPTMGLAMRAAQLIHEDRRSGNAQAA</sequence>
<dbReference type="Proteomes" id="UP001176471">
    <property type="component" value="Unassembled WGS sequence"/>
</dbReference>
<dbReference type="InterPro" id="IPR000172">
    <property type="entry name" value="GMC_OxRdtase_N"/>
</dbReference>
<dbReference type="PROSITE" id="PS00624">
    <property type="entry name" value="GMC_OXRED_2"/>
    <property type="match status" value="1"/>
</dbReference>
<dbReference type="Gene3D" id="3.50.50.60">
    <property type="entry name" value="FAD/NAD(P)-binding domain"/>
    <property type="match status" value="1"/>
</dbReference>
<evidence type="ECO:0000256" key="3">
    <source>
        <dbReference type="ARBA" id="ARBA00022630"/>
    </source>
</evidence>
<organism evidence="8 9">
    <name type="scientific">Sphingobium cyanobacteriorum</name>
    <dbReference type="NCBI Taxonomy" id="3063954"/>
    <lineage>
        <taxon>Bacteria</taxon>
        <taxon>Pseudomonadati</taxon>
        <taxon>Pseudomonadota</taxon>
        <taxon>Alphaproteobacteria</taxon>
        <taxon>Sphingomonadales</taxon>
        <taxon>Sphingomonadaceae</taxon>
        <taxon>Sphingobium</taxon>
    </lineage>
</organism>
<evidence type="ECO:0000256" key="1">
    <source>
        <dbReference type="ARBA" id="ARBA00001974"/>
    </source>
</evidence>
<dbReference type="InterPro" id="IPR012132">
    <property type="entry name" value="GMC_OxRdtase"/>
</dbReference>
<protein>
    <submittedName>
        <fullName evidence="8">GMC family oxidoreductase N-terminal domain-containing protein</fullName>
    </submittedName>
</protein>
<evidence type="ECO:0000259" key="6">
    <source>
        <dbReference type="PROSITE" id="PS00623"/>
    </source>
</evidence>
<evidence type="ECO:0000313" key="8">
    <source>
        <dbReference type="EMBL" id="MDO7833477.1"/>
    </source>
</evidence>
<dbReference type="Pfam" id="PF00732">
    <property type="entry name" value="GMC_oxred_N"/>
    <property type="match status" value="1"/>
</dbReference>
<gene>
    <name evidence="8" type="ORF">Q4610_00290</name>
</gene>
<evidence type="ECO:0000256" key="4">
    <source>
        <dbReference type="ARBA" id="ARBA00022827"/>
    </source>
</evidence>
<accession>A0ABT8ZG12</accession>
<evidence type="ECO:0000256" key="5">
    <source>
        <dbReference type="RuleBase" id="RU003968"/>
    </source>
</evidence>
<dbReference type="SUPFAM" id="SSF54373">
    <property type="entry name" value="FAD-linked reductases, C-terminal domain"/>
    <property type="match status" value="1"/>
</dbReference>
<dbReference type="RefSeq" id="WP_304534032.1">
    <property type="nucleotide sequence ID" value="NZ_JAUQOM010000001.1"/>
</dbReference>
<dbReference type="SUPFAM" id="SSF51905">
    <property type="entry name" value="FAD/NAD(P)-binding domain"/>
    <property type="match status" value="1"/>
</dbReference>
<feature type="domain" description="Glucose-methanol-choline oxidoreductase N-terminal" evidence="6">
    <location>
        <begin position="81"/>
        <end position="104"/>
    </location>
</feature>
<dbReference type="Pfam" id="PF05199">
    <property type="entry name" value="GMC_oxred_C"/>
    <property type="match status" value="1"/>
</dbReference>
<dbReference type="EMBL" id="JAUQOM010000001">
    <property type="protein sequence ID" value="MDO7833477.1"/>
    <property type="molecule type" value="Genomic_DNA"/>
</dbReference>
<dbReference type="InterPro" id="IPR007867">
    <property type="entry name" value="GMC_OxRtase_C"/>
</dbReference>
<keyword evidence="4 5" id="KW-0274">FAD</keyword>
<feature type="domain" description="Glucose-methanol-choline oxidoreductase N-terminal" evidence="7">
    <location>
        <begin position="255"/>
        <end position="269"/>
    </location>
</feature>
<evidence type="ECO:0000259" key="7">
    <source>
        <dbReference type="PROSITE" id="PS00624"/>
    </source>
</evidence>
<dbReference type="Gene3D" id="3.30.410.40">
    <property type="match status" value="1"/>
</dbReference>
<reference evidence="8" key="1">
    <citation type="submission" date="2023-07" db="EMBL/GenBank/DDBJ databases">
        <title>Bacterial whole genome sequence for Sphingobium sp. HBC34.</title>
        <authorList>
            <person name="Le V."/>
            <person name="Ko S.-R."/>
            <person name="Ahn C.-Y."/>
            <person name="Oh H.-M."/>
        </authorList>
    </citation>
    <scope>NUCLEOTIDE SEQUENCE</scope>
    <source>
        <strain evidence="8">HBC34</strain>
    </source>
</reference>
<dbReference type="InterPro" id="IPR036188">
    <property type="entry name" value="FAD/NAD-bd_sf"/>
</dbReference>
<keyword evidence="9" id="KW-1185">Reference proteome</keyword>
<keyword evidence="3 5" id="KW-0285">Flavoprotein</keyword>
<dbReference type="PANTHER" id="PTHR11552">
    <property type="entry name" value="GLUCOSE-METHANOL-CHOLINE GMC OXIDOREDUCTASE"/>
    <property type="match status" value="1"/>
</dbReference>
<comment type="similarity">
    <text evidence="2 5">Belongs to the GMC oxidoreductase family.</text>
</comment>
<name>A0ABT8ZG12_9SPHN</name>